<dbReference type="PIRSF" id="PIRSF010372">
    <property type="entry name" value="PaiB"/>
    <property type="match status" value="1"/>
</dbReference>
<evidence type="ECO:0000313" key="2">
    <source>
        <dbReference type="EMBL" id="MBN7796022.1"/>
    </source>
</evidence>
<evidence type="ECO:0000313" key="3">
    <source>
        <dbReference type="Proteomes" id="UP000664303"/>
    </source>
</evidence>
<dbReference type="Gene3D" id="2.30.110.10">
    <property type="entry name" value="Electron Transport, Fmn-binding Protein, Chain A"/>
    <property type="match status" value="1"/>
</dbReference>
<dbReference type="InterPro" id="IPR012349">
    <property type="entry name" value="Split_barrel_FMN-bd"/>
</dbReference>
<accession>A0A939ILJ2</accession>
<comment type="caution">
    <text evidence="2">The sequence shown here is derived from an EMBL/GenBank/DDBJ whole genome shotgun (WGS) entry which is preliminary data.</text>
</comment>
<dbReference type="Proteomes" id="UP000664303">
    <property type="component" value="Unassembled WGS sequence"/>
</dbReference>
<feature type="compositionally biased region" description="Basic and acidic residues" evidence="1">
    <location>
        <begin position="191"/>
        <end position="210"/>
    </location>
</feature>
<proteinExistence type="predicted"/>
<evidence type="ECO:0000256" key="1">
    <source>
        <dbReference type="SAM" id="MobiDB-lite"/>
    </source>
</evidence>
<gene>
    <name evidence="2" type="ORF">JYP50_05450</name>
</gene>
<dbReference type="InterPro" id="IPR007396">
    <property type="entry name" value="TR_PAI2-type"/>
</dbReference>
<organism evidence="2 3">
    <name type="scientific">Parahaliea mediterranea</name>
    <dbReference type="NCBI Taxonomy" id="651086"/>
    <lineage>
        <taxon>Bacteria</taxon>
        <taxon>Pseudomonadati</taxon>
        <taxon>Pseudomonadota</taxon>
        <taxon>Gammaproteobacteria</taxon>
        <taxon>Cellvibrionales</taxon>
        <taxon>Halieaceae</taxon>
        <taxon>Parahaliea</taxon>
    </lineage>
</organism>
<keyword evidence="3" id="KW-1185">Reference proteome</keyword>
<sequence length="210" mass="23416">MHIPGSFREDRIEQLHALMTTHPLGLLISYGASGLQASPTPFTLYPREGELGVLRAHLARANPHWKVLADCRDCLVMFQGEDGYVSPSWYPSKADDQRAVPTWNYIAVEARGKPAIIEDPAWLRRQLNDLTAQHEGVRPQPWSVADAPEDYIASQLKAIVGIEMPIEDIHGKWKLSQNKSGRDLQGVIDGMADRHDPHGNPELAKRMEGG</sequence>
<dbReference type="AlphaFoldDB" id="A0A939ILJ2"/>
<dbReference type="EMBL" id="JAFKCZ010000004">
    <property type="protein sequence ID" value="MBN7796022.1"/>
    <property type="molecule type" value="Genomic_DNA"/>
</dbReference>
<dbReference type="PANTHER" id="PTHR35802">
    <property type="entry name" value="PROTEASE SYNTHASE AND SPORULATION PROTEIN PAI 2"/>
    <property type="match status" value="1"/>
</dbReference>
<dbReference type="RefSeq" id="WP_206559472.1">
    <property type="nucleotide sequence ID" value="NZ_JAFKCZ010000004.1"/>
</dbReference>
<name>A0A939ILJ2_9GAMM</name>
<protein>
    <submittedName>
        <fullName evidence="2">FMN-binding negative transcriptional regulator</fullName>
    </submittedName>
</protein>
<dbReference type="SUPFAM" id="SSF50475">
    <property type="entry name" value="FMN-binding split barrel"/>
    <property type="match status" value="1"/>
</dbReference>
<feature type="region of interest" description="Disordered" evidence="1">
    <location>
        <begin position="188"/>
        <end position="210"/>
    </location>
</feature>
<dbReference type="PANTHER" id="PTHR35802:SF1">
    <property type="entry name" value="PROTEASE SYNTHASE AND SPORULATION PROTEIN PAI 2"/>
    <property type="match status" value="1"/>
</dbReference>
<dbReference type="Pfam" id="PF04299">
    <property type="entry name" value="FMN_bind_2"/>
    <property type="match status" value="1"/>
</dbReference>
<reference evidence="2" key="1">
    <citation type="submission" date="2021-02" db="EMBL/GenBank/DDBJ databases">
        <title>PHA producing bacteria isolated from coastal sediment in Guangdong, Shenzhen.</title>
        <authorList>
            <person name="Zheng W."/>
            <person name="Yu S."/>
            <person name="Huang Y."/>
        </authorList>
    </citation>
    <scope>NUCLEOTIDE SEQUENCE</scope>
    <source>
        <strain evidence="2">TN14-10</strain>
    </source>
</reference>